<keyword evidence="13" id="KW-1185">Reference proteome</keyword>
<dbReference type="GO" id="GO:0046872">
    <property type="term" value="F:metal ion binding"/>
    <property type="evidence" value="ECO:0007669"/>
    <property type="project" value="UniProtKB-KW"/>
</dbReference>
<evidence type="ECO:0000256" key="11">
    <source>
        <dbReference type="SAM" id="MobiDB-lite"/>
    </source>
</evidence>
<evidence type="ECO:0000313" key="12">
    <source>
        <dbReference type="EMBL" id="VVM05442.1"/>
    </source>
</evidence>
<dbReference type="GO" id="GO:0017111">
    <property type="term" value="F:ribonucleoside triphosphate phosphatase activity"/>
    <property type="evidence" value="ECO:0007669"/>
    <property type="project" value="InterPro"/>
</dbReference>
<proteinExistence type="inferred from homology"/>
<dbReference type="GO" id="GO:0035870">
    <property type="term" value="F:dITP diphosphatase activity"/>
    <property type="evidence" value="ECO:0007669"/>
    <property type="project" value="UniProtKB-UniRule"/>
</dbReference>
<dbReference type="CDD" id="cd00515">
    <property type="entry name" value="HAM1"/>
    <property type="match status" value="1"/>
</dbReference>
<comment type="caution">
    <text evidence="10">Lacks conserved residue(s) required for the propagation of feature annotation.</text>
</comment>
<dbReference type="Gene3D" id="3.90.950.10">
    <property type="match status" value="1"/>
</dbReference>
<dbReference type="InterPro" id="IPR029001">
    <property type="entry name" value="ITPase-like_fam"/>
</dbReference>
<evidence type="ECO:0000256" key="2">
    <source>
        <dbReference type="ARBA" id="ARBA00011738"/>
    </source>
</evidence>
<reference evidence="12" key="1">
    <citation type="submission" date="2019-09" db="EMBL/GenBank/DDBJ databases">
        <authorList>
            <person name="Cremers G."/>
        </authorList>
    </citation>
    <scope>NUCLEOTIDE SEQUENCE [LARGE SCALE GENOMIC DNA]</scope>
    <source>
        <strain evidence="12">3B</strain>
    </source>
</reference>
<sequence length="247" mass="26634">MLKTSVLTLHLASANIHKLEEFTRLFAPYTLLQPIHLPSSIPPCIEDGLTFLDNAIKKALYYSTVTPGLILADDSGIAVGPLGGQPGIYSARYAGPRATDAENRRLLLERLSQLPDEGAARDAAFICALALARDGQILTTVEASCPGSIVRSPKGTGGFGYDSLFLPSGALRTFAEMPPEEKDRYSHRGRAVANLLSRLALWVENDPRLPLSPALRLDLSQSLPPKSSNESDHPRSGERHPHGGAHI</sequence>
<feature type="active site" description="Proton acceptor" evidence="10">
    <location>
        <position position="74"/>
    </location>
</feature>
<evidence type="ECO:0000256" key="5">
    <source>
        <dbReference type="ARBA" id="ARBA00022801"/>
    </source>
</evidence>
<comment type="cofactor">
    <cofactor evidence="10">
        <name>Mg(2+)</name>
        <dbReference type="ChEBI" id="CHEBI:18420"/>
    </cofactor>
    <text evidence="10">Binds 1 Mg(2+) ion per subunit.</text>
</comment>
<evidence type="ECO:0000256" key="1">
    <source>
        <dbReference type="ARBA" id="ARBA00008023"/>
    </source>
</evidence>
<dbReference type="PANTHER" id="PTHR11067">
    <property type="entry name" value="INOSINE TRIPHOSPHATE PYROPHOSPHATASE/HAM1 PROTEIN"/>
    <property type="match status" value="1"/>
</dbReference>
<dbReference type="GO" id="GO:0009117">
    <property type="term" value="P:nucleotide metabolic process"/>
    <property type="evidence" value="ECO:0007669"/>
    <property type="project" value="UniProtKB-KW"/>
</dbReference>
<protein>
    <recommendedName>
        <fullName evidence="10">dITP/XTP pyrophosphatase</fullName>
        <ecNumber evidence="10">3.6.1.66</ecNumber>
    </recommendedName>
    <alternativeName>
        <fullName evidence="10">Non-canonical purine NTP pyrophosphatase</fullName>
    </alternativeName>
    <alternativeName>
        <fullName evidence="10">Non-standard purine NTP pyrophosphatase</fullName>
    </alternativeName>
    <alternativeName>
        <fullName evidence="10">Nucleoside-triphosphate diphosphatase</fullName>
    </alternativeName>
    <alternativeName>
        <fullName evidence="10">Nucleoside-triphosphate pyrophosphatase</fullName>
        <shortName evidence="10">NTPase</shortName>
    </alternativeName>
</protein>
<dbReference type="GO" id="GO:0009146">
    <property type="term" value="P:purine nucleoside triphosphate catabolic process"/>
    <property type="evidence" value="ECO:0007669"/>
    <property type="project" value="UniProtKB-UniRule"/>
</dbReference>
<name>A0A5E6MIX7_9BACT</name>
<comment type="function">
    <text evidence="10">Pyrophosphatase that catalyzes the hydrolysis of nucleoside triphosphates to their monophosphate derivatives, with a high preference for the non-canonical purine nucleotides XTP (xanthosine triphosphate), dITP (deoxyinosine triphosphate) and ITP. Seems to function as a house-cleaning enzyme that removes non-canonical purine nucleotides from the nucleotide pool, thus preventing their incorporation into DNA/RNA and avoiding chromosomal lesions.</text>
</comment>
<dbReference type="AlphaFoldDB" id="A0A5E6MIX7"/>
<evidence type="ECO:0000256" key="4">
    <source>
        <dbReference type="ARBA" id="ARBA00022741"/>
    </source>
</evidence>
<dbReference type="Proteomes" id="UP000381693">
    <property type="component" value="Unassembled WGS sequence"/>
</dbReference>
<dbReference type="Pfam" id="PF01725">
    <property type="entry name" value="Ham1p_like"/>
    <property type="match status" value="1"/>
</dbReference>
<evidence type="ECO:0000256" key="10">
    <source>
        <dbReference type="HAMAP-Rule" id="MF_01405"/>
    </source>
</evidence>
<feature type="region of interest" description="Disordered" evidence="11">
    <location>
        <begin position="220"/>
        <end position="247"/>
    </location>
</feature>
<dbReference type="PANTHER" id="PTHR11067:SF9">
    <property type="entry name" value="INOSINE TRIPHOSPHATE PYROPHOSPHATASE"/>
    <property type="match status" value="1"/>
</dbReference>
<comment type="similarity">
    <text evidence="1 10">Belongs to the HAM1 NTPase family.</text>
</comment>
<accession>A0A5E6MIX7</accession>
<feature type="binding site" evidence="10">
    <location>
        <begin position="13"/>
        <end position="18"/>
    </location>
    <ligand>
        <name>substrate</name>
    </ligand>
</feature>
<comment type="catalytic activity">
    <reaction evidence="8 10">
        <text>dITP + H2O = dIMP + diphosphate + H(+)</text>
        <dbReference type="Rhea" id="RHEA:28342"/>
        <dbReference type="ChEBI" id="CHEBI:15377"/>
        <dbReference type="ChEBI" id="CHEBI:15378"/>
        <dbReference type="ChEBI" id="CHEBI:33019"/>
        <dbReference type="ChEBI" id="CHEBI:61194"/>
        <dbReference type="ChEBI" id="CHEBI:61382"/>
        <dbReference type="EC" id="3.6.1.66"/>
    </reaction>
</comment>
<dbReference type="RefSeq" id="WP_142524681.1">
    <property type="nucleotide sequence ID" value="NZ_CABFUZ020000088.1"/>
</dbReference>
<keyword evidence="4 10" id="KW-0547">Nucleotide-binding</keyword>
<organism evidence="12 13">
    <name type="scientific">Methylacidimicrobium cyclopophantes</name>
    <dbReference type="NCBI Taxonomy" id="1041766"/>
    <lineage>
        <taxon>Bacteria</taxon>
        <taxon>Pseudomonadati</taxon>
        <taxon>Verrucomicrobiota</taxon>
        <taxon>Methylacidimicrobium</taxon>
    </lineage>
</organism>
<feature type="compositionally biased region" description="Basic and acidic residues" evidence="11">
    <location>
        <begin position="229"/>
        <end position="241"/>
    </location>
</feature>
<dbReference type="InterPro" id="IPR020922">
    <property type="entry name" value="dITP/XTP_pyrophosphatase"/>
</dbReference>
<dbReference type="SUPFAM" id="SSF52972">
    <property type="entry name" value="ITPase-like"/>
    <property type="match status" value="1"/>
</dbReference>
<keyword evidence="3 10" id="KW-0479">Metal-binding</keyword>
<comment type="catalytic activity">
    <reaction evidence="9 10">
        <text>XTP + H2O = XMP + diphosphate + H(+)</text>
        <dbReference type="Rhea" id="RHEA:28610"/>
        <dbReference type="ChEBI" id="CHEBI:15377"/>
        <dbReference type="ChEBI" id="CHEBI:15378"/>
        <dbReference type="ChEBI" id="CHEBI:33019"/>
        <dbReference type="ChEBI" id="CHEBI:57464"/>
        <dbReference type="ChEBI" id="CHEBI:61314"/>
        <dbReference type="EC" id="3.6.1.66"/>
    </reaction>
</comment>
<evidence type="ECO:0000256" key="9">
    <source>
        <dbReference type="ARBA" id="ARBA00052017"/>
    </source>
</evidence>
<keyword evidence="7 10" id="KW-0546">Nucleotide metabolism</keyword>
<dbReference type="EMBL" id="CABFUZ020000088">
    <property type="protein sequence ID" value="VVM05442.1"/>
    <property type="molecule type" value="Genomic_DNA"/>
</dbReference>
<evidence type="ECO:0000256" key="8">
    <source>
        <dbReference type="ARBA" id="ARBA00051875"/>
    </source>
</evidence>
<keyword evidence="6 10" id="KW-0460">Magnesium</keyword>
<feature type="binding site" evidence="10">
    <location>
        <position position="75"/>
    </location>
    <ligand>
        <name>substrate</name>
    </ligand>
</feature>
<comment type="subunit">
    <text evidence="2 10">Homodimer.</text>
</comment>
<evidence type="ECO:0000256" key="3">
    <source>
        <dbReference type="ARBA" id="ARBA00022723"/>
    </source>
</evidence>
<feature type="binding site" evidence="10">
    <location>
        <begin position="159"/>
        <end position="162"/>
    </location>
    <ligand>
        <name>substrate</name>
    </ligand>
</feature>
<gene>
    <name evidence="12" type="primary">rdgB</name>
    <name evidence="12" type="ORF">MAMC_00585</name>
</gene>
<feature type="binding site" evidence="10">
    <location>
        <position position="182"/>
    </location>
    <ligand>
        <name>substrate</name>
    </ligand>
</feature>
<evidence type="ECO:0000256" key="7">
    <source>
        <dbReference type="ARBA" id="ARBA00023080"/>
    </source>
</evidence>
<dbReference type="EC" id="3.6.1.66" evidence="10"/>
<dbReference type="InterPro" id="IPR002637">
    <property type="entry name" value="RdgB/HAM1"/>
</dbReference>
<dbReference type="GO" id="GO:0036222">
    <property type="term" value="F:XTP diphosphatase activity"/>
    <property type="evidence" value="ECO:0007669"/>
    <property type="project" value="UniProtKB-UniRule"/>
</dbReference>
<dbReference type="GO" id="GO:0000166">
    <property type="term" value="F:nucleotide binding"/>
    <property type="evidence" value="ECO:0007669"/>
    <property type="project" value="UniProtKB-KW"/>
</dbReference>
<evidence type="ECO:0000256" key="6">
    <source>
        <dbReference type="ARBA" id="ARBA00022842"/>
    </source>
</evidence>
<keyword evidence="5 10" id="KW-0378">Hydrolase</keyword>
<feature type="binding site" evidence="10">
    <location>
        <position position="74"/>
    </location>
    <ligand>
        <name>Mg(2+)</name>
        <dbReference type="ChEBI" id="CHEBI:18420"/>
    </ligand>
</feature>
<dbReference type="FunFam" id="3.90.950.10:FF:000001">
    <property type="entry name" value="dITP/XTP pyrophosphatase"/>
    <property type="match status" value="1"/>
</dbReference>
<dbReference type="GO" id="GO:0005829">
    <property type="term" value="C:cytosol"/>
    <property type="evidence" value="ECO:0007669"/>
    <property type="project" value="TreeGrafter"/>
</dbReference>
<comment type="caution">
    <text evidence="12">The sequence shown here is derived from an EMBL/GenBank/DDBJ whole genome shotgun (WGS) entry which is preliminary data.</text>
</comment>
<feature type="binding site" evidence="10">
    <location>
        <begin position="187"/>
        <end position="188"/>
    </location>
    <ligand>
        <name>substrate</name>
    </ligand>
</feature>
<dbReference type="HAMAP" id="MF_01405">
    <property type="entry name" value="Non_canon_purine_NTPase"/>
    <property type="match status" value="1"/>
</dbReference>
<dbReference type="OrthoDB" id="9807456at2"/>
<evidence type="ECO:0000313" key="13">
    <source>
        <dbReference type="Proteomes" id="UP000381693"/>
    </source>
</evidence>
<comment type="catalytic activity">
    <reaction evidence="10">
        <text>ITP + H2O = IMP + diphosphate + H(+)</text>
        <dbReference type="Rhea" id="RHEA:29399"/>
        <dbReference type="ChEBI" id="CHEBI:15377"/>
        <dbReference type="ChEBI" id="CHEBI:15378"/>
        <dbReference type="ChEBI" id="CHEBI:33019"/>
        <dbReference type="ChEBI" id="CHEBI:58053"/>
        <dbReference type="ChEBI" id="CHEBI:61402"/>
        <dbReference type="EC" id="3.6.1.66"/>
    </reaction>
</comment>
<dbReference type="GO" id="GO:0036220">
    <property type="term" value="F:ITP diphosphatase activity"/>
    <property type="evidence" value="ECO:0007669"/>
    <property type="project" value="UniProtKB-UniRule"/>
</dbReference>